<sequence>MQAFARHADIDVKTADISLSGRILAAFPEYLTEAQRVPDALAELGELVKQPGANVIKLPNISASVPQLTAAIKELQSKGFAVPDYPADPQTDEEKAVRERYDRIKGSAVNPVLREGNSDRRAPKAVKNFAKKIRTAWARGRKTPKPTLPPCKAATFSITNNPLPYPMRLPYPSCSPTTRQ</sequence>
<keyword evidence="5" id="KW-0479">Metal-binding</keyword>
<keyword evidence="4" id="KW-0816">Tricarboxylic acid cycle</keyword>
<evidence type="ECO:0000256" key="4">
    <source>
        <dbReference type="ARBA" id="ARBA00022532"/>
    </source>
</evidence>
<evidence type="ECO:0000256" key="6">
    <source>
        <dbReference type="ARBA" id="ARBA00022842"/>
    </source>
</evidence>
<dbReference type="EMBL" id="UGRI01000001">
    <property type="protein sequence ID" value="SUA20894.1"/>
    <property type="molecule type" value="Genomic_DNA"/>
</dbReference>
<dbReference type="PANTHER" id="PTHR36999">
    <property type="entry name" value="ISOCITRATE DEHYDROGENASE [NADP]"/>
    <property type="match status" value="1"/>
</dbReference>
<keyword evidence="8 11" id="KW-0560">Oxidoreductase</keyword>
<evidence type="ECO:0000256" key="5">
    <source>
        <dbReference type="ARBA" id="ARBA00022723"/>
    </source>
</evidence>
<keyword evidence="7" id="KW-0521">NADP</keyword>
<evidence type="ECO:0000256" key="3">
    <source>
        <dbReference type="ARBA" id="ARBA00022435"/>
    </source>
</evidence>
<dbReference type="Pfam" id="PF03971">
    <property type="entry name" value="IDH"/>
    <property type="match status" value="1"/>
</dbReference>
<evidence type="ECO:0000256" key="10">
    <source>
        <dbReference type="ARBA" id="ARBA00046318"/>
    </source>
</evidence>
<dbReference type="EC" id="1.1.1.42" evidence="2"/>
<keyword evidence="3" id="KW-0329">Glyoxylate bypass</keyword>
<keyword evidence="6" id="KW-0460">Magnesium</keyword>
<comment type="similarity">
    <text evidence="10">Belongs to the monomeric-type IDH family.</text>
</comment>
<dbReference type="SUPFAM" id="SSF53659">
    <property type="entry name" value="Isocitrate/Isopropylmalate dehydrogenase-like"/>
    <property type="match status" value="1"/>
</dbReference>
<dbReference type="GO" id="GO:0046872">
    <property type="term" value="F:metal ion binding"/>
    <property type="evidence" value="ECO:0007669"/>
    <property type="project" value="UniProtKB-KW"/>
</dbReference>
<reference evidence="11" key="1">
    <citation type="submission" date="2018-06" db="EMBL/GenBank/DDBJ databases">
        <authorList>
            <consortium name="Pathogen Informatics"/>
            <person name="Doyle S."/>
        </authorList>
    </citation>
    <scope>NUCLEOTIDE SEQUENCE [LARGE SCALE GENOMIC DNA]</scope>
    <source>
        <strain evidence="11">NCTC11421</strain>
    </source>
</reference>
<dbReference type="InterPro" id="IPR004436">
    <property type="entry name" value="Isocitrate_DH_NADP_mono"/>
</dbReference>
<dbReference type="AlphaFoldDB" id="A0A378VW18"/>
<evidence type="ECO:0000256" key="2">
    <source>
        <dbReference type="ARBA" id="ARBA00013013"/>
    </source>
</evidence>
<comment type="catalytic activity">
    <reaction evidence="9">
        <text>D-threo-isocitrate + NADP(+) = 2-oxoglutarate + CO2 + NADPH</text>
        <dbReference type="Rhea" id="RHEA:19629"/>
        <dbReference type="ChEBI" id="CHEBI:15562"/>
        <dbReference type="ChEBI" id="CHEBI:16526"/>
        <dbReference type="ChEBI" id="CHEBI:16810"/>
        <dbReference type="ChEBI" id="CHEBI:57783"/>
        <dbReference type="ChEBI" id="CHEBI:58349"/>
        <dbReference type="EC" id="1.1.1.42"/>
    </reaction>
</comment>
<dbReference type="PANTHER" id="PTHR36999:SF1">
    <property type="entry name" value="ISOCITRATE DEHYDROGENASE (NADP(+))"/>
    <property type="match status" value="1"/>
</dbReference>
<organism evidence="11">
    <name type="scientific">Neisseria gonorrhoeae</name>
    <dbReference type="NCBI Taxonomy" id="485"/>
    <lineage>
        <taxon>Bacteria</taxon>
        <taxon>Pseudomonadati</taxon>
        <taxon>Pseudomonadota</taxon>
        <taxon>Betaproteobacteria</taxon>
        <taxon>Neisseriales</taxon>
        <taxon>Neisseriaceae</taxon>
        <taxon>Neisseria</taxon>
    </lineage>
</organism>
<evidence type="ECO:0000256" key="8">
    <source>
        <dbReference type="ARBA" id="ARBA00023002"/>
    </source>
</evidence>
<dbReference type="GO" id="GO:0004450">
    <property type="term" value="F:isocitrate dehydrogenase (NADP+) activity"/>
    <property type="evidence" value="ECO:0007669"/>
    <property type="project" value="UniProtKB-EC"/>
</dbReference>
<evidence type="ECO:0000256" key="9">
    <source>
        <dbReference type="ARBA" id="ARBA00023554"/>
    </source>
</evidence>
<proteinExistence type="inferred from homology"/>
<dbReference type="GO" id="GO:0006097">
    <property type="term" value="P:glyoxylate cycle"/>
    <property type="evidence" value="ECO:0007669"/>
    <property type="project" value="UniProtKB-KW"/>
</dbReference>
<dbReference type="GO" id="GO:0006099">
    <property type="term" value="P:tricarboxylic acid cycle"/>
    <property type="evidence" value="ECO:0007669"/>
    <property type="project" value="UniProtKB-KW"/>
</dbReference>
<evidence type="ECO:0000256" key="7">
    <source>
        <dbReference type="ARBA" id="ARBA00022857"/>
    </source>
</evidence>
<comment type="cofactor">
    <cofactor evidence="1">
        <name>Mg(2+)</name>
        <dbReference type="ChEBI" id="CHEBI:18420"/>
    </cofactor>
</comment>
<evidence type="ECO:0000313" key="11">
    <source>
        <dbReference type="EMBL" id="SUA20894.1"/>
    </source>
</evidence>
<gene>
    <name evidence="11" type="primary">icd_2</name>
    <name evidence="11" type="ORF">NCTC11421_00999</name>
</gene>
<evidence type="ECO:0000256" key="1">
    <source>
        <dbReference type="ARBA" id="ARBA00001946"/>
    </source>
</evidence>
<accession>A0A378VW18</accession>
<name>A0A378VW18_NEIGO</name>
<protein>
    <recommendedName>
        <fullName evidence="2">isocitrate dehydrogenase (NADP(+))</fullName>
        <ecNumber evidence="2">1.1.1.42</ecNumber>
    </recommendedName>
</protein>